<gene>
    <name evidence="2" type="ORF">QVD17_25288</name>
</gene>
<dbReference type="Gene3D" id="3.80.10.10">
    <property type="entry name" value="Ribonuclease Inhibitor"/>
    <property type="match status" value="1"/>
</dbReference>
<dbReference type="InterPro" id="IPR006566">
    <property type="entry name" value="FBD"/>
</dbReference>
<dbReference type="Proteomes" id="UP001229421">
    <property type="component" value="Unassembled WGS sequence"/>
</dbReference>
<keyword evidence="3" id="KW-1185">Reference proteome</keyword>
<dbReference type="Pfam" id="PF08387">
    <property type="entry name" value="FBD"/>
    <property type="match status" value="1"/>
</dbReference>
<comment type="caution">
    <text evidence="2">The sequence shown here is derived from an EMBL/GenBank/DDBJ whole genome shotgun (WGS) entry which is preliminary data.</text>
</comment>
<dbReference type="InterPro" id="IPR053772">
    <property type="entry name" value="At1g61320/At1g61330-like"/>
</dbReference>
<organism evidence="2 3">
    <name type="scientific">Tagetes erecta</name>
    <name type="common">African marigold</name>
    <dbReference type="NCBI Taxonomy" id="13708"/>
    <lineage>
        <taxon>Eukaryota</taxon>
        <taxon>Viridiplantae</taxon>
        <taxon>Streptophyta</taxon>
        <taxon>Embryophyta</taxon>
        <taxon>Tracheophyta</taxon>
        <taxon>Spermatophyta</taxon>
        <taxon>Magnoliopsida</taxon>
        <taxon>eudicotyledons</taxon>
        <taxon>Gunneridae</taxon>
        <taxon>Pentapetalae</taxon>
        <taxon>asterids</taxon>
        <taxon>campanulids</taxon>
        <taxon>Asterales</taxon>
        <taxon>Asteraceae</taxon>
        <taxon>Asteroideae</taxon>
        <taxon>Heliantheae alliance</taxon>
        <taxon>Tageteae</taxon>
        <taxon>Tagetes</taxon>
    </lineage>
</organism>
<protein>
    <recommendedName>
        <fullName evidence="1">F-box domain-containing protein</fullName>
    </recommendedName>
</protein>
<evidence type="ECO:0000313" key="3">
    <source>
        <dbReference type="Proteomes" id="UP001229421"/>
    </source>
</evidence>
<dbReference type="PROSITE" id="PS50181">
    <property type="entry name" value="FBOX"/>
    <property type="match status" value="1"/>
</dbReference>
<evidence type="ECO:0000259" key="1">
    <source>
        <dbReference type="PROSITE" id="PS50181"/>
    </source>
</evidence>
<name>A0AAD8KFW4_TARER</name>
<dbReference type="SUPFAM" id="SSF52047">
    <property type="entry name" value="RNI-like"/>
    <property type="match status" value="1"/>
</dbReference>
<dbReference type="SUPFAM" id="SSF81383">
    <property type="entry name" value="F-box domain"/>
    <property type="match status" value="1"/>
</dbReference>
<dbReference type="InterPro" id="IPR032675">
    <property type="entry name" value="LRR_dom_sf"/>
</dbReference>
<reference evidence="2" key="1">
    <citation type="journal article" date="2023" name="bioRxiv">
        <title>Improved chromosome-level genome assembly for marigold (Tagetes erecta).</title>
        <authorList>
            <person name="Jiang F."/>
            <person name="Yuan L."/>
            <person name="Wang S."/>
            <person name="Wang H."/>
            <person name="Xu D."/>
            <person name="Wang A."/>
            <person name="Fan W."/>
        </authorList>
    </citation>
    <scope>NUCLEOTIDE SEQUENCE</scope>
    <source>
        <strain evidence="2">WSJ</strain>
        <tissue evidence="2">Leaf</tissue>
    </source>
</reference>
<feature type="domain" description="F-box" evidence="1">
    <location>
        <begin position="31"/>
        <end position="89"/>
    </location>
</feature>
<proteinExistence type="predicted"/>
<dbReference type="Gene3D" id="1.20.1280.50">
    <property type="match status" value="1"/>
</dbReference>
<dbReference type="InterPro" id="IPR001810">
    <property type="entry name" value="F-box_dom"/>
</dbReference>
<dbReference type="EMBL" id="JAUHHV010000006">
    <property type="protein sequence ID" value="KAK1422287.1"/>
    <property type="molecule type" value="Genomic_DNA"/>
</dbReference>
<accession>A0AAD8KFW4</accession>
<evidence type="ECO:0000313" key="2">
    <source>
        <dbReference type="EMBL" id="KAK1422287.1"/>
    </source>
</evidence>
<dbReference type="Pfam" id="PF00646">
    <property type="entry name" value="F-box"/>
    <property type="match status" value="1"/>
</dbReference>
<dbReference type="InterPro" id="IPR036047">
    <property type="entry name" value="F-box-like_dom_sf"/>
</dbReference>
<dbReference type="AlphaFoldDB" id="A0AAD8KFW4"/>
<dbReference type="PANTHER" id="PTHR34145:SF28">
    <property type="entry name" value="F-BOX DOMAIN-CONTAINING PROTEIN"/>
    <property type="match status" value="1"/>
</dbReference>
<sequence length="253" mass="28988">MQQEPAQMQQELAQMQQELAQMNSKLTLSSSDIISTLPQAILEIILCLLPTKDAARTSILSREWSLRLLTTDEDMDNGHCAIFDLFKRLPVIEHLTASSYVSEWLVLEVPNVLPPSLFHLRYLCFSDVCFIDGFGLAFLLVLIKCSPNLEKVYLEIDWDHECDQECSVVWEEYSDVSLEHLNELEIECLTNSKLEIDFVKFILARSPKLKKLSIRRSIVSMEEKLEILQVLLQAPHASQVEVYVCGLLQRTSD</sequence>
<dbReference type="PANTHER" id="PTHR34145">
    <property type="entry name" value="OS02G0105600 PROTEIN"/>
    <property type="match status" value="1"/>
</dbReference>